<dbReference type="AlphaFoldDB" id="A0A1F5GUF1"/>
<feature type="binding site" evidence="12">
    <location>
        <position position="305"/>
    </location>
    <ligand>
        <name>UDP-N-acetyl-alpha-D-glucosamine</name>
        <dbReference type="ChEBI" id="CHEBI:57705"/>
    </ligand>
</feature>
<dbReference type="InterPro" id="IPR001986">
    <property type="entry name" value="Enolpyruvate_Tfrase_dom"/>
</dbReference>
<evidence type="ECO:0000256" key="2">
    <source>
        <dbReference type="ARBA" id="ARBA00004752"/>
    </source>
</evidence>
<dbReference type="NCBIfam" id="NF006873">
    <property type="entry name" value="PRK09369.1"/>
    <property type="match status" value="1"/>
</dbReference>
<evidence type="ECO:0000256" key="7">
    <source>
        <dbReference type="ARBA" id="ARBA00022984"/>
    </source>
</evidence>
<evidence type="ECO:0000256" key="8">
    <source>
        <dbReference type="ARBA" id="ARBA00023306"/>
    </source>
</evidence>
<dbReference type="SUPFAM" id="SSF55205">
    <property type="entry name" value="EPT/RTPC-like"/>
    <property type="match status" value="1"/>
</dbReference>
<keyword evidence="9 12" id="KW-0961">Cell wall biogenesis/degradation</keyword>
<sequence length="418" mass="45210">MAKYQILGNKNLKGKIAVAGNKNSVLPIMAACLLTQQNCILENVPAISDVSVMVKLLESCGVSITEIGKGKLRVNAQKIDKIEFSPQLTEQLRASVLLLGPMLARVGEINMGYPGGDIIGRRPLEAHFQVLKALGGKIKTENDKFIVEAPRLRSNEIFLQEASVTATENALMASVCSEGNTTIKRAASEPHVVDLCHFLIKMGAKIKGVGSNVLSVSGVKKLSGATHSIRPDHIEVGTFAILAAVTKSRIEISPIIEEDLAMILLILKEFGVQAEFKKNTLCISGGNLKSVEKVVTDVWPGFPTDLMAPMIVLATQARGVTLLHDWMYESRMFFVDKLMSMGAKIAIADPHRVLVYGPSNLRGQRLDTPDIRAGIALVIAALAAEGQSVIEKAELIERGYENIVERLTNLGAVIKKIS</sequence>
<evidence type="ECO:0000256" key="11">
    <source>
        <dbReference type="ARBA" id="ARBA00047527"/>
    </source>
</evidence>
<keyword evidence="6 12" id="KW-0133">Cell shape</keyword>
<dbReference type="PANTHER" id="PTHR43783">
    <property type="entry name" value="UDP-N-ACETYLGLUCOSAMINE 1-CARBOXYVINYLTRANSFERASE"/>
    <property type="match status" value="1"/>
</dbReference>
<evidence type="ECO:0000256" key="6">
    <source>
        <dbReference type="ARBA" id="ARBA00022960"/>
    </source>
</evidence>
<feature type="active site" description="Proton donor" evidence="12">
    <location>
        <position position="117"/>
    </location>
</feature>
<dbReference type="HAMAP" id="MF_00111">
    <property type="entry name" value="MurA"/>
    <property type="match status" value="1"/>
</dbReference>
<dbReference type="Proteomes" id="UP000176666">
    <property type="component" value="Unassembled WGS sequence"/>
</dbReference>
<dbReference type="GO" id="GO:0008760">
    <property type="term" value="F:UDP-N-acetylglucosamine 1-carboxyvinyltransferase activity"/>
    <property type="evidence" value="ECO:0007669"/>
    <property type="project" value="UniProtKB-UniRule"/>
</dbReference>
<dbReference type="InterPro" id="IPR036968">
    <property type="entry name" value="Enolpyruvate_Tfrase_sf"/>
</dbReference>
<dbReference type="GO" id="GO:0071555">
    <property type="term" value="P:cell wall organization"/>
    <property type="evidence" value="ECO:0007669"/>
    <property type="project" value="UniProtKB-KW"/>
</dbReference>
<proteinExistence type="inferred from homology"/>
<gene>
    <name evidence="12" type="primary">murA</name>
    <name evidence="14" type="ORF">A3F02_01540</name>
</gene>
<feature type="binding site" evidence="12">
    <location>
        <position position="327"/>
    </location>
    <ligand>
        <name>UDP-N-acetyl-alpha-D-glucosamine</name>
        <dbReference type="ChEBI" id="CHEBI:57705"/>
    </ligand>
</feature>
<dbReference type="InterPro" id="IPR050068">
    <property type="entry name" value="MurA_subfamily"/>
</dbReference>
<evidence type="ECO:0000313" key="14">
    <source>
        <dbReference type="EMBL" id="OGD95427.1"/>
    </source>
</evidence>
<keyword evidence="4 12" id="KW-0132">Cell division</keyword>
<accession>A0A1F5GUF1</accession>
<dbReference type="CDD" id="cd01555">
    <property type="entry name" value="UdpNAET"/>
    <property type="match status" value="1"/>
</dbReference>
<evidence type="ECO:0000256" key="4">
    <source>
        <dbReference type="ARBA" id="ARBA00022618"/>
    </source>
</evidence>
<feature type="binding site" evidence="12">
    <location>
        <position position="93"/>
    </location>
    <ligand>
        <name>UDP-N-acetyl-alpha-D-glucosamine</name>
        <dbReference type="ChEBI" id="CHEBI:57705"/>
    </ligand>
</feature>
<dbReference type="NCBIfam" id="TIGR01072">
    <property type="entry name" value="murA"/>
    <property type="match status" value="1"/>
</dbReference>
<comment type="pathway">
    <text evidence="2 12">Cell wall biogenesis; peptidoglycan biosynthesis.</text>
</comment>
<dbReference type="EC" id="2.5.1.7" evidence="12"/>
<keyword evidence="7 12" id="KW-0573">Peptidoglycan synthesis</keyword>
<protein>
    <recommendedName>
        <fullName evidence="12">UDP-N-acetylglucosamine 1-carboxyvinyltransferase</fullName>
        <ecNumber evidence="12">2.5.1.7</ecNumber>
    </recommendedName>
    <alternativeName>
        <fullName evidence="12">Enoylpyruvate transferase</fullName>
    </alternativeName>
    <alternativeName>
        <fullName evidence="12">UDP-N-acetylglucosamine enolpyruvyl transferase</fullName>
        <shortName evidence="12">EPT</shortName>
    </alternativeName>
</protein>
<keyword evidence="3 12" id="KW-0963">Cytoplasm</keyword>
<dbReference type="GO" id="GO:0005737">
    <property type="term" value="C:cytoplasm"/>
    <property type="evidence" value="ECO:0007669"/>
    <property type="project" value="UniProtKB-SubCell"/>
</dbReference>
<dbReference type="GO" id="GO:0009252">
    <property type="term" value="P:peptidoglycan biosynthetic process"/>
    <property type="evidence" value="ECO:0007669"/>
    <property type="project" value="UniProtKB-UniRule"/>
</dbReference>
<keyword evidence="8 12" id="KW-0131">Cell cycle</keyword>
<comment type="function">
    <text evidence="12">Cell wall formation. Adds enolpyruvyl to UDP-N-acetylglucosamine.</text>
</comment>
<comment type="caution">
    <text evidence="12">Lacks conserved residue(s) required for the propagation of feature annotation.</text>
</comment>
<dbReference type="Gene3D" id="3.65.10.10">
    <property type="entry name" value="Enolpyruvate transferase domain"/>
    <property type="match status" value="2"/>
</dbReference>
<dbReference type="GO" id="GO:0019277">
    <property type="term" value="P:UDP-N-acetylgalactosamine biosynthetic process"/>
    <property type="evidence" value="ECO:0007669"/>
    <property type="project" value="InterPro"/>
</dbReference>
<comment type="similarity">
    <text evidence="10 12">Belongs to the EPSP synthase family. MurA subfamily.</text>
</comment>
<evidence type="ECO:0000256" key="10">
    <source>
        <dbReference type="ARBA" id="ARBA00038367"/>
    </source>
</evidence>
<comment type="subcellular location">
    <subcellularLocation>
        <location evidence="1 12">Cytoplasm</location>
    </subcellularLocation>
</comment>
<evidence type="ECO:0000256" key="12">
    <source>
        <dbReference type="HAMAP-Rule" id="MF_00111"/>
    </source>
</evidence>
<keyword evidence="5 12" id="KW-0808">Transferase</keyword>
<feature type="domain" description="Enolpyruvate transferase" evidence="13">
    <location>
        <begin position="9"/>
        <end position="407"/>
    </location>
</feature>
<evidence type="ECO:0000259" key="13">
    <source>
        <dbReference type="Pfam" id="PF00275"/>
    </source>
</evidence>
<organism evidence="14 15">
    <name type="scientific">Candidatus Curtissbacteria bacterium RIFCSPHIGHO2_12_FULL_38_9b</name>
    <dbReference type="NCBI Taxonomy" id="1797720"/>
    <lineage>
        <taxon>Bacteria</taxon>
        <taxon>Candidatus Curtissiibacteriota</taxon>
    </lineage>
</organism>
<evidence type="ECO:0000256" key="5">
    <source>
        <dbReference type="ARBA" id="ARBA00022679"/>
    </source>
</evidence>
<evidence type="ECO:0000256" key="3">
    <source>
        <dbReference type="ARBA" id="ARBA00022490"/>
    </source>
</evidence>
<dbReference type="GO" id="GO:0051301">
    <property type="term" value="P:cell division"/>
    <property type="evidence" value="ECO:0007669"/>
    <property type="project" value="UniProtKB-KW"/>
</dbReference>
<name>A0A1F5GUF1_9BACT</name>
<dbReference type="UniPathway" id="UPA00219"/>
<evidence type="ECO:0000256" key="9">
    <source>
        <dbReference type="ARBA" id="ARBA00023316"/>
    </source>
</evidence>
<feature type="binding site" evidence="12">
    <location>
        <begin position="22"/>
        <end position="23"/>
    </location>
    <ligand>
        <name>phosphoenolpyruvate</name>
        <dbReference type="ChEBI" id="CHEBI:58702"/>
    </ligand>
</feature>
<dbReference type="PANTHER" id="PTHR43783:SF1">
    <property type="entry name" value="UDP-N-ACETYLGLUCOSAMINE 1-CARBOXYVINYLTRANSFERASE"/>
    <property type="match status" value="1"/>
</dbReference>
<dbReference type="GO" id="GO:0008360">
    <property type="term" value="P:regulation of cell shape"/>
    <property type="evidence" value="ECO:0007669"/>
    <property type="project" value="UniProtKB-KW"/>
</dbReference>
<comment type="catalytic activity">
    <reaction evidence="11 12">
        <text>phosphoenolpyruvate + UDP-N-acetyl-alpha-D-glucosamine = UDP-N-acetyl-3-O-(1-carboxyvinyl)-alpha-D-glucosamine + phosphate</text>
        <dbReference type="Rhea" id="RHEA:18681"/>
        <dbReference type="ChEBI" id="CHEBI:43474"/>
        <dbReference type="ChEBI" id="CHEBI:57705"/>
        <dbReference type="ChEBI" id="CHEBI:58702"/>
        <dbReference type="ChEBI" id="CHEBI:68483"/>
        <dbReference type="EC" id="2.5.1.7"/>
    </reaction>
</comment>
<dbReference type="Pfam" id="PF00275">
    <property type="entry name" value="EPSP_synthase"/>
    <property type="match status" value="1"/>
</dbReference>
<evidence type="ECO:0000256" key="1">
    <source>
        <dbReference type="ARBA" id="ARBA00004496"/>
    </source>
</evidence>
<reference evidence="14 15" key="1">
    <citation type="journal article" date="2016" name="Nat. Commun.">
        <title>Thousands of microbial genomes shed light on interconnected biogeochemical processes in an aquifer system.</title>
        <authorList>
            <person name="Anantharaman K."/>
            <person name="Brown C.T."/>
            <person name="Hug L.A."/>
            <person name="Sharon I."/>
            <person name="Castelle C.J."/>
            <person name="Probst A.J."/>
            <person name="Thomas B.C."/>
            <person name="Singh A."/>
            <person name="Wilkins M.J."/>
            <person name="Karaoz U."/>
            <person name="Brodie E.L."/>
            <person name="Williams K.H."/>
            <person name="Hubbard S.S."/>
            <person name="Banfield J.F."/>
        </authorList>
    </citation>
    <scope>NUCLEOTIDE SEQUENCE [LARGE SCALE GENOMIC DNA]</scope>
</reference>
<dbReference type="InterPro" id="IPR005750">
    <property type="entry name" value="UDP_GlcNAc_COvinyl_MurA"/>
</dbReference>
<dbReference type="InterPro" id="IPR013792">
    <property type="entry name" value="RNA3'P_cycl/enolpyr_Trfase_a/b"/>
</dbReference>
<evidence type="ECO:0000313" key="15">
    <source>
        <dbReference type="Proteomes" id="UP000176666"/>
    </source>
</evidence>
<dbReference type="EMBL" id="MFBJ01000056">
    <property type="protein sequence ID" value="OGD95427.1"/>
    <property type="molecule type" value="Genomic_DNA"/>
</dbReference>
<comment type="caution">
    <text evidence="14">The sequence shown here is derived from an EMBL/GenBank/DDBJ whole genome shotgun (WGS) entry which is preliminary data.</text>
</comment>